<evidence type="ECO:0000256" key="5">
    <source>
        <dbReference type="SAM" id="Phobius"/>
    </source>
</evidence>
<feature type="transmembrane region" description="Helical" evidence="5">
    <location>
        <begin position="42"/>
        <end position="64"/>
    </location>
</feature>
<feature type="transmembrane region" description="Helical" evidence="5">
    <location>
        <begin position="161"/>
        <end position="179"/>
    </location>
</feature>
<dbReference type="PANTHER" id="PTHR46273">
    <property type="entry name" value="MYOSUPPRESSIN RECEPTOR 1, ISOFORM B-RELATED"/>
    <property type="match status" value="1"/>
</dbReference>
<dbReference type="Proteomes" id="UP000827892">
    <property type="component" value="Chromosome II"/>
</dbReference>
<dbReference type="PROSITE" id="PS50262">
    <property type="entry name" value="G_PROTEIN_RECEP_F1_2"/>
    <property type="match status" value="1"/>
</dbReference>
<feature type="transmembrane region" description="Helical" evidence="5">
    <location>
        <begin position="307"/>
        <end position="326"/>
    </location>
</feature>
<evidence type="ECO:0000313" key="7">
    <source>
        <dbReference type="EMBL" id="ULU07461.1"/>
    </source>
</evidence>
<evidence type="ECO:0000259" key="6">
    <source>
        <dbReference type="PROSITE" id="PS50262"/>
    </source>
</evidence>
<name>A0AAE9DLX0_CAEBR</name>
<feature type="domain" description="G-protein coupled receptors family 1 profile" evidence="6">
    <location>
        <begin position="49"/>
        <end position="323"/>
    </location>
</feature>
<feature type="transmembrane region" description="Helical" evidence="5">
    <location>
        <begin position="70"/>
        <end position="90"/>
    </location>
</feature>
<dbReference type="InterPro" id="IPR017452">
    <property type="entry name" value="GPCR_Rhodpsn_7TM"/>
</dbReference>
<evidence type="ECO:0000256" key="2">
    <source>
        <dbReference type="ARBA" id="ARBA00022692"/>
    </source>
</evidence>
<dbReference type="InterPro" id="IPR019427">
    <property type="entry name" value="7TM_GPCR_serpentine_rcpt_Srw"/>
</dbReference>
<evidence type="ECO:0000256" key="3">
    <source>
        <dbReference type="ARBA" id="ARBA00022989"/>
    </source>
</evidence>
<feature type="transmembrane region" description="Helical" evidence="5">
    <location>
        <begin position="128"/>
        <end position="149"/>
    </location>
</feature>
<dbReference type="PRINTS" id="PR00237">
    <property type="entry name" value="GPCRRHODOPSN"/>
</dbReference>
<dbReference type="InterPro" id="IPR000276">
    <property type="entry name" value="GPCR_Rhodpsn"/>
</dbReference>
<keyword evidence="2 5" id="KW-0812">Transmembrane</keyword>
<dbReference type="Gene3D" id="1.20.1070.10">
    <property type="entry name" value="Rhodopsin 7-helix transmembrane proteins"/>
    <property type="match status" value="1"/>
</dbReference>
<dbReference type="AlphaFoldDB" id="A0AAE9DLX0"/>
<dbReference type="EMBL" id="CP090892">
    <property type="protein sequence ID" value="ULU07461.1"/>
    <property type="molecule type" value="Genomic_DNA"/>
</dbReference>
<gene>
    <name evidence="7" type="ORF">L3Y34_018882</name>
</gene>
<dbReference type="Pfam" id="PF10324">
    <property type="entry name" value="7TM_GPCR_Srw"/>
    <property type="match status" value="1"/>
</dbReference>
<protein>
    <recommendedName>
        <fullName evidence="6">G-protein coupled receptors family 1 profile domain-containing protein</fullName>
    </recommendedName>
</protein>
<organism evidence="7 8">
    <name type="scientific">Caenorhabditis briggsae</name>
    <dbReference type="NCBI Taxonomy" id="6238"/>
    <lineage>
        <taxon>Eukaryota</taxon>
        <taxon>Metazoa</taxon>
        <taxon>Ecdysozoa</taxon>
        <taxon>Nematoda</taxon>
        <taxon>Chromadorea</taxon>
        <taxon>Rhabditida</taxon>
        <taxon>Rhabditina</taxon>
        <taxon>Rhabditomorpha</taxon>
        <taxon>Rhabditoidea</taxon>
        <taxon>Rhabditidae</taxon>
        <taxon>Peloderinae</taxon>
        <taxon>Caenorhabditis</taxon>
    </lineage>
</organism>
<dbReference type="InterPro" id="IPR053219">
    <property type="entry name" value="GPCR_Dmsr-1"/>
</dbReference>
<feature type="transmembrane region" description="Helical" evidence="5">
    <location>
        <begin position="221"/>
        <end position="243"/>
    </location>
</feature>
<dbReference type="GO" id="GO:0008528">
    <property type="term" value="F:G protein-coupled peptide receptor activity"/>
    <property type="evidence" value="ECO:0007669"/>
    <property type="project" value="InterPro"/>
</dbReference>
<dbReference type="SUPFAM" id="SSF81321">
    <property type="entry name" value="Family A G protein-coupled receptor-like"/>
    <property type="match status" value="1"/>
</dbReference>
<accession>A0AAE9DLX0</accession>
<reference evidence="7 8" key="1">
    <citation type="submission" date="2022-05" db="EMBL/GenBank/DDBJ databases">
        <title>Chromosome-level reference genomes for two strains of Caenorhabditis briggsae: an improved platform for comparative genomics.</title>
        <authorList>
            <person name="Stevens L."/>
            <person name="Andersen E.C."/>
        </authorList>
    </citation>
    <scope>NUCLEOTIDE SEQUENCE [LARGE SCALE GENOMIC DNA]</scope>
    <source>
        <strain evidence="7">QX1410_ONT</strain>
        <tissue evidence="7">Whole-organism</tissue>
    </source>
</reference>
<dbReference type="PANTHER" id="PTHR46273:SF11">
    <property type="entry name" value="G-PROTEIN COUPLED RECEPTORS FAMILY 1 PROFILE DOMAIN-CONTAINING PROTEIN"/>
    <property type="match status" value="1"/>
</dbReference>
<evidence type="ECO:0000256" key="4">
    <source>
        <dbReference type="ARBA" id="ARBA00023136"/>
    </source>
</evidence>
<feature type="transmembrane region" description="Helical" evidence="5">
    <location>
        <begin position="271"/>
        <end position="295"/>
    </location>
</feature>
<dbReference type="GO" id="GO:0016020">
    <property type="term" value="C:membrane"/>
    <property type="evidence" value="ECO:0007669"/>
    <property type="project" value="UniProtKB-SubCell"/>
</dbReference>
<comment type="subcellular location">
    <subcellularLocation>
        <location evidence="1">Membrane</location>
    </subcellularLocation>
</comment>
<proteinExistence type="predicted"/>
<evidence type="ECO:0000313" key="8">
    <source>
        <dbReference type="Proteomes" id="UP000827892"/>
    </source>
</evidence>
<keyword evidence="3 5" id="KW-1133">Transmembrane helix</keyword>
<feature type="transmembrane region" description="Helical" evidence="5">
    <location>
        <begin position="102"/>
        <end position="122"/>
    </location>
</feature>
<keyword evidence="4 5" id="KW-0472">Membrane</keyword>
<evidence type="ECO:0000256" key="1">
    <source>
        <dbReference type="ARBA" id="ARBA00004370"/>
    </source>
</evidence>
<sequence>MMDTWRQFPGVLLTRMSNSTDSSTVFETFLLEYGRIFHPPMVLLLCISGALGHMLTITTLSSMLNPTNMFLISMSCSQLALCINFLYSTFFKFMSDQLCHPFFFSYYMATTMHLSVTVSVMVHMSAVFHVVALSLIRFFSLAQLSGINSNVPWFTWQKSRIAIVVIYVSVIFLCIPLHFTSRVTEVSENEGCAERYPALKNKVAYQLAYTQSMWLRNLNFWLFYLMAKVVPSIILCLMTCLILDQLKKIQVLSSRFSNVERDKQHSRTTNMILAIMVLFIIVELPQGVLAVLSTVSSSTLIYELGDLTELLTLLSSIIIFTLLCSMNGKIRSAFKELACVRSIGRIFATVCPPPSPVAASTSGHDALLEHNTIIITNCHIDKSENYAVL</sequence>